<dbReference type="Gene3D" id="1.20.140.10">
    <property type="entry name" value="Butyryl-CoA Dehydrogenase, subunit A, domain 3"/>
    <property type="match status" value="2"/>
</dbReference>
<dbReference type="GeneID" id="39987799"/>
<evidence type="ECO:0000259" key="5">
    <source>
        <dbReference type="Pfam" id="PF02771"/>
    </source>
</evidence>
<organism evidence="7 8">
    <name type="scientific">Trypanosoma theileri</name>
    <dbReference type="NCBI Taxonomy" id="67003"/>
    <lineage>
        <taxon>Eukaryota</taxon>
        <taxon>Discoba</taxon>
        <taxon>Euglenozoa</taxon>
        <taxon>Kinetoplastea</taxon>
        <taxon>Metakinetoplastina</taxon>
        <taxon>Trypanosomatida</taxon>
        <taxon>Trypanosomatidae</taxon>
        <taxon>Trypanosoma</taxon>
    </lineage>
</organism>
<reference evidence="7 8" key="1">
    <citation type="submission" date="2017-03" db="EMBL/GenBank/DDBJ databases">
        <title>An alternative strategy for trypanosome survival in the mammalian bloodstream revealed through genome and transcriptome analysis of the ubiquitous bovine parasite Trypanosoma (Megatrypanum) theileri.</title>
        <authorList>
            <person name="Kelly S."/>
            <person name="Ivens A."/>
            <person name="Mott A."/>
            <person name="O'Neill E."/>
            <person name="Emms D."/>
            <person name="Macleod O."/>
            <person name="Voorheis P."/>
            <person name="Matthews J."/>
            <person name="Matthews K."/>
            <person name="Carrington M."/>
        </authorList>
    </citation>
    <scope>NUCLEOTIDE SEQUENCE [LARGE SCALE GENOMIC DNA]</scope>
    <source>
        <strain evidence="7">Edinburgh</strain>
    </source>
</reference>
<keyword evidence="3" id="KW-0560">Oxidoreductase</keyword>
<keyword evidence="4" id="KW-0496">Mitochondrion</keyword>
<dbReference type="RefSeq" id="XP_028880602.1">
    <property type="nucleotide sequence ID" value="XM_029028019.1"/>
</dbReference>
<dbReference type="PANTHER" id="PTHR43884:SF35">
    <property type="entry name" value="DEHYDROGENASE, MITOCHONDRIAL, PUTATIVE-RELATED"/>
    <property type="match status" value="1"/>
</dbReference>
<evidence type="ECO:0000259" key="6">
    <source>
        <dbReference type="Pfam" id="PF21343"/>
    </source>
</evidence>
<comment type="caution">
    <text evidence="7">The sequence shown here is derived from an EMBL/GenBank/DDBJ whole genome shotgun (WGS) entry which is preliminary data.</text>
</comment>
<dbReference type="Gene3D" id="1.10.540.10">
    <property type="entry name" value="Acyl-CoA dehydrogenase/oxidase, N-terminal domain"/>
    <property type="match status" value="1"/>
</dbReference>
<dbReference type="InterPro" id="IPR013786">
    <property type="entry name" value="AcylCoA_DH/ox_N"/>
</dbReference>
<keyword evidence="8" id="KW-1185">Reference proteome</keyword>
<dbReference type="Pfam" id="PF21343">
    <property type="entry name" value="ACAD9-ACADV_C"/>
    <property type="match status" value="1"/>
</dbReference>
<dbReference type="Proteomes" id="UP000192257">
    <property type="component" value="Unassembled WGS sequence"/>
</dbReference>
<dbReference type="GO" id="GO:0006552">
    <property type="term" value="P:L-leucine catabolic process"/>
    <property type="evidence" value="ECO:0007669"/>
    <property type="project" value="TreeGrafter"/>
</dbReference>
<dbReference type="GO" id="GO:0050660">
    <property type="term" value="F:flavin adenine dinucleotide binding"/>
    <property type="evidence" value="ECO:0007669"/>
    <property type="project" value="InterPro"/>
</dbReference>
<dbReference type="EMBL" id="NBCO01000027">
    <property type="protein sequence ID" value="ORC86536.1"/>
    <property type="molecule type" value="Genomic_DNA"/>
</dbReference>
<dbReference type="SUPFAM" id="SSF56645">
    <property type="entry name" value="Acyl-CoA dehydrogenase NM domain-like"/>
    <property type="match status" value="1"/>
</dbReference>
<evidence type="ECO:0000313" key="7">
    <source>
        <dbReference type="EMBL" id="ORC86536.1"/>
    </source>
</evidence>
<keyword evidence="2" id="KW-0809">Transit peptide</keyword>
<dbReference type="InterPro" id="IPR009100">
    <property type="entry name" value="AcylCoA_DH/oxidase_NM_dom_sf"/>
</dbReference>
<sequence>MRRFGTIYKQLCCRQSSSYAAGLFNFKIVPAEMFPYPIRKLDGEEAENLQSVLETLRNGGNILTSLYGARIAAEYGGLGLGYTAHGLIYDELGAKCEEKLLSTIRHGGVCTHLLETVGAKDVKGKYLTAMSDGSVIMGWAVEEDVFGSDISMNTTKAVHHDDSGYKLSGKKRSLDVASATHFLVLAKTLTQTSTVDGAAVTHRSSLFVCSKDAPGIKIEGNTLILDNTPASDFVGVVGEGFKDVMITLFSEQYLYAVSLLGTMRRIVEELQGINEEKVIEDIVPSCICAIYAMESAVYALTANMDVPTEDSLLECTLVCAFVQSTVSTLIQKLEILTLPNKVLDKCFDHAKKSLALMESRDFLYATASCCGVEDYGLFFQKASTLQMMQARTLRLLGMRDRVPLKGVPEISLIEEAVVKFGDAVEATFVKNGSQVPYQQLLLNRLGEAASLLYAASAVASRASMCTQKGLPSAKAEGQLAACFIRFSVQRVNTLSEECCNIGKTADDVYKRIALEICEDALQ</sequence>
<dbReference type="STRING" id="67003.A0A1X0NP97"/>
<dbReference type="AlphaFoldDB" id="A0A1X0NP97"/>
<dbReference type="Gene3D" id="2.40.110.10">
    <property type="entry name" value="Butyryl-CoA Dehydrogenase, subunit A, domain 2"/>
    <property type="match status" value="1"/>
</dbReference>
<dbReference type="InterPro" id="IPR046373">
    <property type="entry name" value="Acyl-CoA_Oxase/DH_mid-dom_sf"/>
</dbReference>
<evidence type="ECO:0000256" key="1">
    <source>
        <dbReference type="ARBA" id="ARBA00004173"/>
    </source>
</evidence>
<feature type="domain" description="Acyl-CoA dehydrogenase/oxidase N-terminal" evidence="5">
    <location>
        <begin position="66"/>
        <end position="133"/>
    </location>
</feature>
<dbReference type="PANTHER" id="PTHR43884">
    <property type="entry name" value="ACYL-COA DEHYDROGENASE"/>
    <property type="match status" value="1"/>
</dbReference>
<comment type="subcellular location">
    <subcellularLocation>
        <location evidence="1">Mitochondrion</location>
    </subcellularLocation>
</comment>
<evidence type="ECO:0000313" key="8">
    <source>
        <dbReference type="Proteomes" id="UP000192257"/>
    </source>
</evidence>
<gene>
    <name evidence="7" type="ORF">TM35_000271260</name>
</gene>
<evidence type="ECO:0000256" key="3">
    <source>
        <dbReference type="ARBA" id="ARBA00023002"/>
    </source>
</evidence>
<dbReference type="GO" id="GO:0008470">
    <property type="term" value="F:3-methylbutanoyl-CoA dehydrogenase activity"/>
    <property type="evidence" value="ECO:0007669"/>
    <property type="project" value="TreeGrafter"/>
</dbReference>
<dbReference type="VEuPathDB" id="TriTrypDB:TM35_000271260"/>
<dbReference type="Pfam" id="PF02771">
    <property type="entry name" value="Acyl-CoA_dh_N"/>
    <property type="match status" value="1"/>
</dbReference>
<dbReference type="InterPro" id="IPR049448">
    <property type="entry name" value="ACAD9/ACADV-like_C"/>
</dbReference>
<protein>
    <submittedName>
        <fullName evidence="7">Putative acyl-CoA dehydrogenase, mitochondrial</fullName>
    </submittedName>
</protein>
<accession>A0A1X0NP97</accession>
<proteinExistence type="predicted"/>
<dbReference type="OrthoDB" id="2588832at2759"/>
<dbReference type="InterPro" id="IPR037069">
    <property type="entry name" value="AcylCoA_DH/ox_N_sf"/>
</dbReference>
<name>A0A1X0NP97_9TRYP</name>
<evidence type="ECO:0000256" key="2">
    <source>
        <dbReference type="ARBA" id="ARBA00022946"/>
    </source>
</evidence>
<feature type="domain" description="ACAD9/ACADV-like C-terminal" evidence="6">
    <location>
        <begin position="411"/>
        <end position="519"/>
    </location>
</feature>
<dbReference type="GO" id="GO:0005739">
    <property type="term" value="C:mitochondrion"/>
    <property type="evidence" value="ECO:0007669"/>
    <property type="project" value="UniProtKB-SubCell"/>
</dbReference>
<evidence type="ECO:0000256" key="4">
    <source>
        <dbReference type="ARBA" id="ARBA00023128"/>
    </source>
</evidence>